<dbReference type="RefSeq" id="XP_021337814.1">
    <property type="nucleotide sequence ID" value="XM_021482611.1"/>
</dbReference>
<reference evidence="4 5" key="1">
    <citation type="journal article" date="2012" name="Nucleic Acids Res.">
        <title>Sequencing of the smallest Apicomplexan genome from the human pathogen Babesia microti.</title>
        <authorList>
            <person name="Cornillot E."/>
            <person name="Hadj-Kaddour K."/>
            <person name="Dassouli A."/>
            <person name="Noel B."/>
            <person name="Ranwez V."/>
            <person name="Vacherie B."/>
            <person name="Augagneur Y."/>
            <person name="Bres V."/>
            <person name="Duclos A."/>
            <person name="Randazzo S."/>
            <person name="Carcy B."/>
            <person name="Debierre-Grockiego F."/>
            <person name="Delbecq S."/>
            <person name="Moubri-Menage K."/>
            <person name="Shams-Eldin H."/>
            <person name="Usmani-Brown S."/>
            <person name="Bringaud F."/>
            <person name="Wincker P."/>
            <person name="Vivares C.P."/>
            <person name="Schwarz R.T."/>
            <person name="Schetters T.P."/>
            <person name="Krause P.J."/>
            <person name="Gorenflot A."/>
            <person name="Berry V."/>
            <person name="Barbe V."/>
            <person name="Ben Mamoun C."/>
        </authorList>
    </citation>
    <scope>NUCLEOTIDE SEQUENCE [LARGE SCALE GENOMIC DNA]</scope>
    <source>
        <strain evidence="4 5">RI</strain>
    </source>
</reference>
<dbReference type="Pfam" id="PF00076">
    <property type="entry name" value="RRM_1"/>
    <property type="match status" value="1"/>
</dbReference>
<dbReference type="InterPro" id="IPR035979">
    <property type="entry name" value="RBD_domain_sf"/>
</dbReference>
<dbReference type="Proteomes" id="UP000002899">
    <property type="component" value="Chromosome IV"/>
</dbReference>
<dbReference type="InterPro" id="IPR000504">
    <property type="entry name" value="RRM_dom"/>
</dbReference>
<evidence type="ECO:0000256" key="1">
    <source>
        <dbReference type="PROSITE-ProRule" id="PRU00176"/>
    </source>
</evidence>
<evidence type="ECO:0000313" key="5">
    <source>
        <dbReference type="Proteomes" id="UP000002899"/>
    </source>
</evidence>
<dbReference type="VEuPathDB" id="PiroplasmaDB:BmR1_04g07550"/>
<reference evidence="4 5" key="3">
    <citation type="journal article" date="2016" name="Sci. Rep.">
        <title>Genome-wide diversity and gene expression profiling of Babesia microti isolates identify polymorphic genes that mediate host-pathogen interactions.</title>
        <authorList>
            <person name="Silva J.C."/>
            <person name="Cornillot E."/>
            <person name="McCracken C."/>
            <person name="Usmani-Brown S."/>
            <person name="Dwivedi A."/>
            <person name="Ifeonu O.O."/>
            <person name="Crabtree J."/>
            <person name="Gotia H.T."/>
            <person name="Virji A.Z."/>
            <person name="Reynes C."/>
            <person name="Colinge J."/>
            <person name="Kumar V."/>
            <person name="Lawres L."/>
            <person name="Pazzi J.E."/>
            <person name="Pablo J.V."/>
            <person name="Hung C."/>
            <person name="Brancato J."/>
            <person name="Kumari P."/>
            <person name="Orvis J."/>
            <person name="Tretina K."/>
            <person name="Chibucos M."/>
            <person name="Ott S."/>
            <person name="Sadzewicz L."/>
            <person name="Sengamalay N."/>
            <person name="Shetty A.C."/>
            <person name="Su Q."/>
            <person name="Tallon L."/>
            <person name="Fraser C.M."/>
            <person name="Frutos R."/>
            <person name="Molina D.M."/>
            <person name="Krause P.J."/>
            <person name="Ben Mamoun C."/>
        </authorList>
    </citation>
    <scope>NUCLEOTIDE SEQUENCE [LARGE SCALE GENOMIC DNA]</scope>
    <source>
        <strain evidence="4 5">RI</strain>
    </source>
</reference>
<dbReference type="PANTHER" id="PTHR23147">
    <property type="entry name" value="SERINE/ARGININE RICH SPLICING FACTOR"/>
    <property type="match status" value="1"/>
</dbReference>
<dbReference type="SUPFAM" id="SSF54928">
    <property type="entry name" value="RNA-binding domain, RBD"/>
    <property type="match status" value="1"/>
</dbReference>
<evidence type="ECO:0000313" key="4">
    <source>
        <dbReference type="EMBL" id="SIO73751.1"/>
    </source>
</evidence>
<accession>A0A1N6LY10</accession>
<evidence type="ECO:0000256" key="2">
    <source>
        <dbReference type="SAM" id="MobiDB-lite"/>
    </source>
</evidence>
<dbReference type="Gene3D" id="3.30.70.330">
    <property type="match status" value="1"/>
</dbReference>
<dbReference type="InterPro" id="IPR050907">
    <property type="entry name" value="SRSF"/>
</dbReference>
<proteinExistence type="predicted"/>
<dbReference type="CDD" id="cd12373">
    <property type="entry name" value="RRM_SRSF3_like"/>
    <property type="match status" value="1"/>
</dbReference>
<dbReference type="OrthoDB" id="5970at2759"/>
<protein>
    <submittedName>
        <fullName evidence="4">RNA-binding protein 1</fullName>
    </submittedName>
</protein>
<dbReference type="KEGG" id="bmic:BmR1_04g07550"/>
<dbReference type="InterPro" id="IPR012677">
    <property type="entry name" value="Nucleotide-bd_a/b_plait_sf"/>
</dbReference>
<dbReference type="GeneID" id="24426152"/>
<reference evidence="4 5" key="2">
    <citation type="journal article" date="2013" name="PLoS ONE">
        <title>Whole genome mapping and re-organization of the nuclear and mitochondrial genomes of Babesia microti isolates.</title>
        <authorList>
            <person name="Cornillot E."/>
            <person name="Dassouli A."/>
            <person name="Garg A."/>
            <person name="Pachikara N."/>
            <person name="Randazzo S."/>
            <person name="Depoix D."/>
            <person name="Carcy B."/>
            <person name="Delbecq S."/>
            <person name="Frutos R."/>
            <person name="Silva J.C."/>
            <person name="Sutton R."/>
            <person name="Krause P.J."/>
            <person name="Mamoun C.B."/>
        </authorList>
    </citation>
    <scope>NUCLEOTIDE SEQUENCE [LARGE SCALE GENOMIC DNA]</scope>
    <source>
        <strain evidence="4 5">RI</strain>
    </source>
</reference>
<organism evidence="4 5">
    <name type="scientific">Babesia microti (strain RI)</name>
    <dbReference type="NCBI Taxonomy" id="1133968"/>
    <lineage>
        <taxon>Eukaryota</taxon>
        <taxon>Sar</taxon>
        <taxon>Alveolata</taxon>
        <taxon>Apicomplexa</taxon>
        <taxon>Aconoidasida</taxon>
        <taxon>Piroplasmida</taxon>
        <taxon>Babesiidae</taxon>
        <taxon>Babesia</taxon>
    </lineage>
</organism>
<keyword evidence="1" id="KW-0694">RNA-binding</keyword>
<feature type="region of interest" description="Disordered" evidence="2">
    <location>
        <begin position="75"/>
        <end position="131"/>
    </location>
</feature>
<dbReference type="PROSITE" id="PS50102">
    <property type="entry name" value="RRM"/>
    <property type="match status" value="1"/>
</dbReference>
<dbReference type="SMART" id="SM00360">
    <property type="entry name" value="RRM"/>
    <property type="match status" value="1"/>
</dbReference>
<dbReference type="GO" id="GO:0003723">
    <property type="term" value="F:RNA binding"/>
    <property type="evidence" value="ECO:0007669"/>
    <property type="project" value="UniProtKB-UniRule"/>
</dbReference>
<dbReference type="EMBL" id="LN871599">
    <property type="protein sequence ID" value="SIO73751.1"/>
    <property type="molecule type" value="Genomic_DNA"/>
</dbReference>
<keyword evidence="5" id="KW-1185">Reference proteome</keyword>
<evidence type="ECO:0000259" key="3">
    <source>
        <dbReference type="PROSITE" id="PS50102"/>
    </source>
</evidence>
<sequence>MSRYDYEENKKVYVGNLNPNTTSEQLEGIFAKFGTIATIWVARRPPGFAFVTFEDHRDAHDAVEELNRTEFQGNSLKVELSRGPKKRNYGRRNSDYHSSRRSISGSPRRLRSRSVNYGSGTNYRDRKHYRD</sequence>
<dbReference type="AlphaFoldDB" id="A0A1N6LY10"/>
<gene>
    <name evidence="4" type="ORF">BmR1_04g07550</name>
</gene>
<feature type="domain" description="RRM" evidence="3">
    <location>
        <begin position="10"/>
        <end position="83"/>
    </location>
</feature>
<name>A0A1N6LY10_BABMR</name>